<dbReference type="STRING" id="734.B0187_00840"/>
<dbReference type="EMBL" id="MUYA01000001">
    <property type="protein sequence ID" value="OOS00871.1"/>
    <property type="molecule type" value="Genomic_DNA"/>
</dbReference>
<evidence type="ECO:0000256" key="1">
    <source>
        <dbReference type="SAM" id="Phobius"/>
    </source>
</evidence>
<feature type="transmembrane region" description="Helical" evidence="1">
    <location>
        <begin position="182"/>
        <end position="199"/>
    </location>
</feature>
<name>A0A1T0AVN9_9PAST</name>
<dbReference type="NCBIfam" id="TIGR03747">
    <property type="entry name" value="conj_TIGR03747"/>
    <property type="match status" value="1"/>
</dbReference>
<protein>
    <submittedName>
        <fullName evidence="2">Integrating conjugative element membrane protein</fullName>
    </submittedName>
</protein>
<feature type="transmembrane region" description="Helical" evidence="1">
    <location>
        <begin position="205"/>
        <end position="225"/>
    </location>
</feature>
<dbReference type="OrthoDB" id="8443503at2"/>
<keyword evidence="1" id="KW-0812">Transmembrane</keyword>
<dbReference type="Proteomes" id="UP000190867">
    <property type="component" value="Unassembled WGS sequence"/>
</dbReference>
<dbReference type="AlphaFoldDB" id="A0A1T0AVN9"/>
<evidence type="ECO:0000313" key="3">
    <source>
        <dbReference type="Proteomes" id="UP000190867"/>
    </source>
</evidence>
<reference evidence="2 3" key="1">
    <citation type="submission" date="2017-02" db="EMBL/GenBank/DDBJ databases">
        <title>Draft genome sequence of Haemophilus paracuniculus CCUG 43573 type strain.</title>
        <authorList>
            <person name="Engstrom-Jakobsson H."/>
            <person name="Salva-Serra F."/>
            <person name="Thorell K."/>
            <person name="Gonzales-Siles L."/>
            <person name="Karlsson R."/>
            <person name="Boulund F."/>
            <person name="Engstrand L."/>
            <person name="Kristiansson E."/>
            <person name="Moore E."/>
        </authorList>
    </citation>
    <scope>NUCLEOTIDE SEQUENCE [LARGE SCALE GENOMIC DNA]</scope>
    <source>
        <strain evidence="2 3">CCUG 43573</strain>
    </source>
</reference>
<gene>
    <name evidence="2" type="ORF">B0187_00840</name>
</gene>
<evidence type="ECO:0000313" key="2">
    <source>
        <dbReference type="EMBL" id="OOS00871.1"/>
    </source>
</evidence>
<proteinExistence type="predicted"/>
<dbReference type="Pfam" id="PF14348">
    <property type="entry name" value="DtrJ-like"/>
    <property type="match status" value="1"/>
</dbReference>
<dbReference type="RefSeq" id="WP_078235855.1">
    <property type="nucleotide sequence ID" value="NZ_MUYA01000001.1"/>
</dbReference>
<keyword evidence="3" id="KW-1185">Reference proteome</keyword>
<dbReference type="InterPro" id="IPR022266">
    <property type="entry name" value="DtrJ-like"/>
</dbReference>
<comment type="caution">
    <text evidence="2">The sequence shown here is derived from an EMBL/GenBank/DDBJ whole genome shotgun (WGS) entry which is preliminary data.</text>
</comment>
<sequence length="229" mass="26040">MSDSAQNVPPQAPQKSSFIGKIFGTVIASLVLSIVIEWVGMAFIWQDQGINHSKQMMAQEFAWFSSEFQQSLIYSKPVAFAQTSINFLHEWLFVKTGIQHWLNSPKNNAMESWVIYYVGDYIQATFYVMIVFVIRLFIIVLTSPLFILAALVGLIDGLVQRDLRRFGVGRESAYVYHHAKRLVAPVMFVAWVIYLSIPMSIHPNFILIPSAVLFGMMIALTSSSFKKYL</sequence>
<organism evidence="2 3">
    <name type="scientific">Haemophilus paracuniculus</name>
    <dbReference type="NCBI Taxonomy" id="734"/>
    <lineage>
        <taxon>Bacteria</taxon>
        <taxon>Pseudomonadati</taxon>
        <taxon>Pseudomonadota</taxon>
        <taxon>Gammaproteobacteria</taxon>
        <taxon>Pasteurellales</taxon>
        <taxon>Pasteurellaceae</taxon>
        <taxon>Haemophilus</taxon>
    </lineage>
</organism>
<feature type="transmembrane region" description="Helical" evidence="1">
    <location>
        <begin position="126"/>
        <end position="155"/>
    </location>
</feature>
<keyword evidence="1" id="KW-1133">Transmembrane helix</keyword>
<feature type="transmembrane region" description="Helical" evidence="1">
    <location>
        <begin position="22"/>
        <end position="45"/>
    </location>
</feature>
<keyword evidence="1" id="KW-0472">Membrane</keyword>
<accession>A0A1T0AVN9</accession>